<evidence type="ECO:0000259" key="3">
    <source>
        <dbReference type="Pfam" id="PF25053"/>
    </source>
</evidence>
<accession>A0ABR2JIW7</accession>
<evidence type="ECO:0008006" key="6">
    <source>
        <dbReference type="Google" id="ProtNLM"/>
    </source>
</evidence>
<evidence type="ECO:0000256" key="1">
    <source>
        <dbReference type="ARBA" id="ARBA00022737"/>
    </source>
</evidence>
<keyword evidence="1" id="KW-0677">Repeat</keyword>
<evidence type="ECO:0000313" key="4">
    <source>
        <dbReference type="EMBL" id="KAK8877756.1"/>
    </source>
</evidence>
<dbReference type="EMBL" id="JAPCWZ010000002">
    <property type="protein sequence ID" value="KAK8877756.1"/>
    <property type="molecule type" value="Genomic_DNA"/>
</dbReference>
<dbReference type="PANTHER" id="PTHR10039">
    <property type="entry name" value="AMELOGENIN"/>
    <property type="match status" value="1"/>
</dbReference>
<organism evidence="4 5">
    <name type="scientific">Apiospora arundinis</name>
    <dbReference type="NCBI Taxonomy" id="335852"/>
    <lineage>
        <taxon>Eukaryota</taxon>
        <taxon>Fungi</taxon>
        <taxon>Dikarya</taxon>
        <taxon>Ascomycota</taxon>
        <taxon>Pezizomycotina</taxon>
        <taxon>Sordariomycetes</taxon>
        <taxon>Xylariomycetidae</taxon>
        <taxon>Amphisphaeriales</taxon>
        <taxon>Apiosporaceae</taxon>
        <taxon>Apiospora</taxon>
    </lineage>
</organism>
<dbReference type="InterPro" id="IPR027417">
    <property type="entry name" value="P-loop_NTPase"/>
</dbReference>
<dbReference type="Pfam" id="PF24883">
    <property type="entry name" value="NPHP3_N"/>
    <property type="match status" value="1"/>
</dbReference>
<feature type="domain" description="Nephrocystin 3-like N-terminal" evidence="2">
    <location>
        <begin position="274"/>
        <end position="440"/>
    </location>
</feature>
<dbReference type="Pfam" id="PF25053">
    <property type="entry name" value="DUF7791"/>
    <property type="match status" value="1"/>
</dbReference>
<protein>
    <recommendedName>
        <fullName evidence="6">NACHT domain-containing protein</fullName>
    </recommendedName>
</protein>
<evidence type="ECO:0000259" key="2">
    <source>
        <dbReference type="Pfam" id="PF24883"/>
    </source>
</evidence>
<reference evidence="4 5" key="1">
    <citation type="journal article" date="2024" name="IMA Fungus">
        <title>Apiospora arundinis, a panoply of carbohydrate-active enzymes and secondary metabolites.</title>
        <authorList>
            <person name="Sorensen T."/>
            <person name="Petersen C."/>
            <person name="Muurmann A.T."/>
            <person name="Christiansen J.V."/>
            <person name="Brundto M.L."/>
            <person name="Overgaard C.K."/>
            <person name="Boysen A.T."/>
            <person name="Wollenberg R.D."/>
            <person name="Larsen T.O."/>
            <person name="Sorensen J.L."/>
            <person name="Nielsen K.L."/>
            <person name="Sondergaard T.E."/>
        </authorList>
    </citation>
    <scope>NUCLEOTIDE SEQUENCE [LARGE SCALE GENOMIC DNA]</scope>
    <source>
        <strain evidence="4 5">AAU 773</strain>
    </source>
</reference>
<sequence length="1043" mass="119295">MDALAALGLASNILSFVDFTWKLLAGANEIYASGAGIADDARFLDTITRDVRYYDERIVAVPNATPELQSLARQCDEIAQDLLESLDKLRIKGHKTRWNSFLVALRGVRSKKKVEQLTDKIAKIQSRMTAHMQELLLHNVSDLSRAIKELQLTHVNLGIATKDEVPSLKQEIQDALEKLVDDNSTARMKEYFQQRQAQELSPGLIAEVSAQMQRLAHAMGNLELRGTEAGSNHKLLKKIYFKSISTRERKIEKAHSSTFQWLVNSDQQPKQCLDFTTWLRRGNGVFWIHGKPGSGKSTFMKFVCNQKVVRDYIQDWANSDQLVTASFYFWYAGSRLQNSLEGLLRTLLFEMLRHVPGVIPSITSDSKLILPLSYDEDWDLDTLFKMYDIVLRGQKGVKFCFFIDGLDEFKDEDHRSLRDLIAALRRLETSDNMKLCVGSRSWVEFADIYGHVPCKSLKLEDLTRNDIQNYVKDRFNSHEQFSRLQETDPNYEGLVSEVVDRAQGVFLWVRLVVQMLLEGFTFHDSVNTLRQRLTSFPEDLEEFFDHMLKSIPSAYRGQAAQTFKVATEVDQPRLLIFYYFLDEELQKDPLTLNSSYTPLDPLEVSAKCEKMRRQLNARSRGLLEITTDDNDGERSASTQGSDSCYFDSKVDFLHRTVRDFLVSPRKTLDFFNSNVGNNTDLSIAAAKAAFDQVKFAEFSGPTQFSRLVDIFFSHTRHAAGVSESTTKLDDVLEAAEELCIEIHHRNDWAQSVYFLGLAAQSGHTSFFERKFSTGHPLVAMEPHQPYLASSTSNQLLRSKHPLSSSTNASGHLLGWIRKRPSVTRVSRPLLDYALTPLRTSSVPYLDTVELLLSQGAPPNERFQNTTVWKEFLLRLDPSHEEAIRNDYFPITKALLRNGAHLNHKMPERGGGDSSPGSREARFPWIRYPNADPNVQTYARDYIEDYFSPDQVKELVLPTFPEILGYNYKRQKSRWRNLNARRRYLDQYQDFSTQLAQMGNMAAIFGHAGHAGHAEHAEHKEVQVTARQLIRQHEQKLLRNNLKG</sequence>
<dbReference type="PANTHER" id="PTHR10039:SF5">
    <property type="entry name" value="NACHT DOMAIN-CONTAINING PROTEIN"/>
    <property type="match status" value="1"/>
</dbReference>
<proteinExistence type="predicted"/>
<keyword evidence="5" id="KW-1185">Reference proteome</keyword>
<evidence type="ECO:0000313" key="5">
    <source>
        <dbReference type="Proteomes" id="UP001390339"/>
    </source>
</evidence>
<dbReference type="InterPro" id="IPR056693">
    <property type="entry name" value="DUF7791"/>
</dbReference>
<dbReference type="InterPro" id="IPR056884">
    <property type="entry name" value="NPHP3-like_N"/>
</dbReference>
<gene>
    <name evidence="4" type="ORF">PGQ11_002702</name>
</gene>
<dbReference type="Proteomes" id="UP001390339">
    <property type="component" value="Unassembled WGS sequence"/>
</dbReference>
<dbReference type="Gene3D" id="3.40.50.300">
    <property type="entry name" value="P-loop containing nucleotide triphosphate hydrolases"/>
    <property type="match status" value="1"/>
</dbReference>
<dbReference type="SUPFAM" id="SSF52540">
    <property type="entry name" value="P-loop containing nucleoside triphosphate hydrolases"/>
    <property type="match status" value="1"/>
</dbReference>
<name>A0ABR2JIW7_9PEZI</name>
<comment type="caution">
    <text evidence="4">The sequence shown here is derived from an EMBL/GenBank/DDBJ whole genome shotgun (WGS) entry which is preliminary data.</text>
</comment>
<feature type="domain" description="DUF7791" evidence="3">
    <location>
        <begin position="550"/>
        <end position="695"/>
    </location>
</feature>